<evidence type="ECO:0000259" key="3">
    <source>
        <dbReference type="PROSITE" id="PS50222"/>
    </source>
</evidence>
<evidence type="ECO:0000313" key="4">
    <source>
        <dbReference type="EMBL" id="CAK9080070.1"/>
    </source>
</evidence>
<dbReference type="InterPro" id="IPR002048">
    <property type="entry name" value="EF_hand_dom"/>
</dbReference>
<feature type="domain" description="EF-hand" evidence="3">
    <location>
        <begin position="604"/>
        <end position="639"/>
    </location>
</feature>
<feature type="compositionally biased region" description="Polar residues" evidence="2">
    <location>
        <begin position="54"/>
        <end position="65"/>
    </location>
</feature>
<feature type="region of interest" description="Disordered" evidence="2">
    <location>
        <begin position="418"/>
        <end position="447"/>
    </location>
</feature>
<gene>
    <name evidence="4" type="ORF">CCMP2556_LOCUS39348</name>
</gene>
<feature type="region of interest" description="Disordered" evidence="2">
    <location>
        <begin position="21"/>
        <end position="203"/>
    </location>
</feature>
<feature type="compositionally biased region" description="Polar residues" evidence="2">
    <location>
        <begin position="130"/>
        <end position="141"/>
    </location>
</feature>
<protein>
    <recommendedName>
        <fullName evidence="3">EF-hand domain-containing protein</fullName>
    </recommendedName>
</protein>
<proteinExistence type="predicted"/>
<organism evidence="4 5">
    <name type="scientific">Durusdinium trenchii</name>
    <dbReference type="NCBI Taxonomy" id="1381693"/>
    <lineage>
        <taxon>Eukaryota</taxon>
        <taxon>Sar</taxon>
        <taxon>Alveolata</taxon>
        <taxon>Dinophyceae</taxon>
        <taxon>Suessiales</taxon>
        <taxon>Symbiodiniaceae</taxon>
        <taxon>Durusdinium</taxon>
    </lineage>
</organism>
<dbReference type="InterPro" id="IPR018247">
    <property type="entry name" value="EF_Hand_1_Ca_BS"/>
</dbReference>
<feature type="compositionally biased region" description="Polar residues" evidence="2">
    <location>
        <begin position="249"/>
        <end position="266"/>
    </location>
</feature>
<dbReference type="Proteomes" id="UP001642484">
    <property type="component" value="Unassembled WGS sequence"/>
</dbReference>
<evidence type="ECO:0000256" key="2">
    <source>
        <dbReference type="SAM" id="MobiDB-lite"/>
    </source>
</evidence>
<feature type="compositionally biased region" description="Polar residues" evidence="2">
    <location>
        <begin position="103"/>
        <end position="121"/>
    </location>
</feature>
<dbReference type="PROSITE" id="PS50222">
    <property type="entry name" value="EF_HAND_2"/>
    <property type="match status" value="2"/>
</dbReference>
<dbReference type="SUPFAM" id="SSF47473">
    <property type="entry name" value="EF-hand"/>
    <property type="match status" value="1"/>
</dbReference>
<dbReference type="SMART" id="SM00054">
    <property type="entry name" value="EFh"/>
    <property type="match status" value="3"/>
</dbReference>
<keyword evidence="5" id="KW-1185">Reference proteome</keyword>
<dbReference type="PROSITE" id="PS00018">
    <property type="entry name" value="EF_HAND_1"/>
    <property type="match status" value="2"/>
</dbReference>
<dbReference type="Gene3D" id="1.10.238.10">
    <property type="entry name" value="EF-hand"/>
    <property type="match status" value="2"/>
</dbReference>
<evidence type="ECO:0000313" key="5">
    <source>
        <dbReference type="Proteomes" id="UP001642484"/>
    </source>
</evidence>
<keyword evidence="1" id="KW-0106">Calcium</keyword>
<dbReference type="InterPro" id="IPR011992">
    <property type="entry name" value="EF-hand-dom_pair"/>
</dbReference>
<evidence type="ECO:0000256" key="1">
    <source>
        <dbReference type="ARBA" id="ARBA00022837"/>
    </source>
</evidence>
<comment type="caution">
    <text evidence="4">The sequence shown here is derived from an EMBL/GenBank/DDBJ whole genome shotgun (WGS) entry which is preliminary data.</text>
</comment>
<accession>A0ABP0PVM3</accession>
<dbReference type="Pfam" id="PF13202">
    <property type="entry name" value="EF-hand_5"/>
    <property type="match status" value="1"/>
</dbReference>
<feature type="region of interest" description="Disordered" evidence="2">
    <location>
        <begin position="249"/>
        <end position="333"/>
    </location>
</feature>
<reference evidence="4 5" key="1">
    <citation type="submission" date="2024-02" db="EMBL/GenBank/DDBJ databases">
        <authorList>
            <person name="Chen Y."/>
            <person name="Shah S."/>
            <person name="Dougan E. K."/>
            <person name="Thang M."/>
            <person name="Chan C."/>
        </authorList>
    </citation>
    <scope>NUCLEOTIDE SEQUENCE [LARGE SCALE GENOMIC DNA]</scope>
</reference>
<feature type="domain" description="EF-hand" evidence="3">
    <location>
        <begin position="557"/>
        <end position="592"/>
    </location>
</feature>
<dbReference type="CDD" id="cd00051">
    <property type="entry name" value="EFh"/>
    <property type="match status" value="3"/>
</dbReference>
<dbReference type="Pfam" id="PF13833">
    <property type="entry name" value="EF-hand_8"/>
    <property type="match status" value="1"/>
</dbReference>
<sequence length="861" mass="94417">MPAIEVVADLQALNKWASEAQIASEAEDPRRAPHSARSPKSEDRSNFLEDHRTSVGSSDAANSRSLEPRKGSKEGRHLSTGGVSTVSRASTRHESADLLVPISRSSSRHATGESATTISRSGSRHATGELPSTLSRSSSRHATGELPAASRSSSRHATGELPAVSRSSSRQPTGELPTAISRSSSRHATGELPMAISRSSSRHLTGELAATVTHYEHPASLRATAESLALHVGLTSEQPAATELLVSTTHFGSQKPTSELSGTPSRPGSRKATSELPGTISRSGSRKATSELPGTISRSGSRKATSELPGTISRSGSRKATSELPGFSQTPALMDIDEGPLAGLPKLLRQISVTTDNESTGMELALFEESKSLATSTYAHDQLVLVPSTASRPSPKTQKMKSDLLRSHPWLQELQRAAQSGSLPSSPVGHGAFLRSPQASSAPNLPPLENLQLQLHDGHKMEVDAYATPRQPSHNSKDILSTPFTRKQTWNSKDEMELLNAGAGEEHKTGILPPSIRKLDYWRAIELFHLFDRRTGELDKLGFYHLLTAASRDKEEIPRVQSDNIFNEIDMDGSGNIDKEEFLGWVFQTNSSFLSSVRRKLEVMPEAKVKALFEQMDKDENGCIDKEEFWNFVEKFSPGMLSRQASDELHEFIDADRSGGIDGEEFLNWIHPGRELHLLKAEVSDELTGKVAAGIINGTYTAPKKPLMETEPGKPVVLQFWIGDEWISNFKALKRSLRAVFSSQQIQFDLQRDSRVMNTCSKLVAKVGRGIILWDRDRMLAFKDDPFMNQITAQNWIKDVLLQCLPDVINAANVRLLKRKKQNVCFECGRTLEGARYMLVLEYKAGGRVLCLFVKARVHAP</sequence>
<feature type="compositionally biased region" description="Basic and acidic residues" evidence="2">
    <location>
        <begin position="39"/>
        <end position="53"/>
    </location>
</feature>
<name>A0ABP0PVM3_9DINO</name>
<dbReference type="EMBL" id="CAXAMN010023696">
    <property type="protein sequence ID" value="CAK9080070.1"/>
    <property type="molecule type" value="Genomic_DNA"/>
</dbReference>
<feature type="compositionally biased region" description="Basic and acidic residues" evidence="2">
    <location>
        <begin position="66"/>
        <end position="77"/>
    </location>
</feature>